<comment type="caution">
    <text evidence="2">The sequence shown here is derived from an EMBL/GenBank/DDBJ whole genome shotgun (WGS) entry which is preliminary data.</text>
</comment>
<organism evidence="2 3">
    <name type="scientific">Podila minutissima</name>
    <dbReference type="NCBI Taxonomy" id="64525"/>
    <lineage>
        <taxon>Eukaryota</taxon>
        <taxon>Fungi</taxon>
        <taxon>Fungi incertae sedis</taxon>
        <taxon>Mucoromycota</taxon>
        <taxon>Mortierellomycotina</taxon>
        <taxon>Mortierellomycetes</taxon>
        <taxon>Mortierellales</taxon>
        <taxon>Mortierellaceae</taxon>
        <taxon>Podila</taxon>
    </lineage>
</organism>
<evidence type="ECO:0000313" key="3">
    <source>
        <dbReference type="Proteomes" id="UP000696485"/>
    </source>
</evidence>
<protein>
    <recommendedName>
        <fullName evidence="1">DEAD/DEAH-box helicase domain-containing protein</fullName>
    </recommendedName>
</protein>
<dbReference type="InterPro" id="IPR027417">
    <property type="entry name" value="P-loop_NTPase"/>
</dbReference>
<gene>
    <name evidence="2" type="ORF">BG006_002615</name>
</gene>
<proteinExistence type="predicted"/>
<dbReference type="Pfam" id="PF00270">
    <property type="entry name" value="DEAD"/>
    <property type="match status" value="1"/>
</dbReference>
<dbReference type="GO" id="GO:0005524">
    <property type="term" value="F:ATP binding"/>
    <property type="evidence" value="ECO:0007669"/>
    <property type="project" value="InterPro"/>
</dbReference>
<reference evidence="2" key="1">
    <citation type="journal article" date="2020" name="Fungal Divers.">
        <title>Resolving the Mortierellaceae phylogeny through synthesis of multi-gene phylogenetics and phylogenomics.</title>
        <authorList>
            <person name="Vandepol N."/>
            <person name="Liber J."/>
            <person name="Desiro A."/>
            <person name="Na H."/>
            <person name="Kennedy M."/>
            <person name="Barry K."/>
            <person name="Grigoriev I.V."/>
            <person name="Miller A.N."/>
            <person name="O'Donnell K."/>
            <person name="Stajich J.E."/>
            <person name="Bonito G."/>
        </authorList>
    </citation>
    <scope>NUCLEOTIDE SEQUENCE</scope>
    <source>
        <strain evidence="2">NVP1</strain>
    </source>
</reference>
<name>A0A9P5VGP9_9FUNG</name>
<feature type="domain" description="DEAD/DEAH-box helicase" evidence="1">
    <location>
        <begin position="24"/>
        <end position="92"/>
    </location>
</feature>
<dbReference type="SUPFAM" id="SSF52540">
    <property type="entry name" value="P-loop containing nucleoside triphosphate hydrolases"/>
    <property type="match status" value="1"/>
</dbReference>
<dbReference type="Gene3D" id="3.40.50.300">
    <property type="entry name" value="P-loop containing nucleotide triphosphate hydrolases"/>
    <property type="match status" value="1"/>
</dbReference>
<dbReference type="GO" id="GO:0003676">
    <property type="term" value="F:nucleic acid binding"/>
    <property type="evidence" value="ECO:0007669"/>
    <property type="project" value="InterPro"/>
</dbReference>
<accession>A0A9P5VGP9</accession>
<dbReference type="EMBL" id="JAAAUY010001627">
    <property type="protein sequence ID" value="KAF9321397.1"/>
    <property type="molecule type" value="Genomic_DNA"/>
</dbReference>
<sequence length="107" mass="12047">MLDFLPESTSQTCYNTFRVHPKQEQLEVVQKLAQGRDCILVTGTGWGKSLVFFLPLELWKDHITLIITPLRVLGDEQQGKLATYNIHSINVKEGIAVTVDKLASGMY</sequence>
<keyword evidence="3" id="KW-1185">Reference proteome</keyword>
<evidence type="ECO:0000313" key="2">
    <source>
        <dbReference type="EMBL" id="KAF9321397.1"/>
    </source>
</evidence>
<dbReference type="AlphaFoldDB" id="A0A9P5VGP9"/>
<dbReference type="InterPro" id="IPR011545">
    <property type="entry name" value="DEAD/DEAH_box_helicase_dom"/>
</dbReference>
<dbReference type="Proteomes" id="UP000696485">
    <property type="component" value="Unassembled WGS sequence"/>
</dbReference>
<evidence type="ECO:0000259" key="1">
    <source>
        <dbReference type="Pfam" id="PF00270"/>
    </source>
</evidence>